<feature type="transmembrane region" description="Helical" evidence="2">
    <location>
        <begin position="630"/>
        <end position="649"/>
    </location>
</feature>
<dbReference type="PANTHER" id="PTHR37544">
    <property type="entry name" value="SPRAY-RELATED"/>
    <property type="match status" value="1"/>
</dbReference>
<dbReference type="RefSeq" id="XP_046017913.1">
    <property type="nucleotide sequence ID" value="XM_046161399.1"/>
</dbReference>
<keyword evidence="2" id="KW-0812">Transmembrane</keyword>
<evidence type="ECO:0000313" key="3">
    <source>
        <dbReference type="EMBL" id="KAH7039858.1"/>
    </source>
</evidence>
<evidence type="ECO:0000313" key="4">
    <source>
        <dbReference type="Proteomes" id="UP000756346"/>
    </source>
</evidence>
<keyword evidence="4" id="KW-1185">Reference proteome</keyword>
<feature type="compositionally biased region" description="Pro residues" evidence="1">
    <location>
        <begin position="328"/>
        <end position="342"/>
    </location>
</feature>
<dbReference type="EMBL" id="JAGTJQ010000001">
    <property type="protein sequence ID" value="KAH7039858.1"/>
    <property type="molecule type" value="Genomic_DNA"/>
</dbReference>
<evidence type="ECO:0000256" key="1">
    <source>
        <dbReference type="SAM" id="MobiDB-lite"/>
    </source>
</evidence>
<sequence length="1151" mass="120718">MSHLPSSTRTRAGRFASVPEEHGDEADLSYQGAAGQYQYGYDQGYRYDQAEEFDVISPYTSPQQQHQRPYDPALGTQPGAPRDYFSTGRRYSHARTASEGSADVGITPSPYEYSGSNNGRRSSTSPPGPHGSSSSSGAGGVRAPIYDKPLPNYKPTALRRPFLLVLLAVVLGAIAALVIGLLKLPVSRASIVQARDVAQGLDLARRLEVPPGNVNSEAPTVTGVLAAEDFGGLDTAATVTTPQAAGGSQGTDVPAPGEFEELAPLPSPAPAPTPTPAPALESAAAPPALQAPSSPSGEGGADDDGAAEPTTTQAYVLAGDFAELGGPTPTPTPTAPLAPPPGAYEGLSEEETDTVPALAMAAPAAQATHTQPPGVEGNPPPAAYNGLDDEETVTPTAPYVGETGFADPIGAPPVTPPPGTTTVAFVGESAFADPIGAPPVTAPGSTTVGYVDESAFADPIGAPPVTPSDFSVPAATVPIENIVTDVNESNPQTTDPPAAVSDDVNDPSHVPGENDFGDLNAAPTTVGAAPSSAFGQLQLITTATQPPAVVSYGTASAAPVFTPYTTVVTNAHGQLTTIVTSKPVQPSLQVLTNAAGVPTKTLTSYPLAASRPADNSNNGAVVIYSHTTTVASYILGMFIPTIAAVLLSIPIRILDTNARVFHPWHQLARPQGALGKHSISLEPFGWGGYLETFRGLGSGQWVLFCTTVLTVSAALLIPLAGEAIRIDLQGPECRPGTMTNKGCFFITTSFFQGTIACVCLLGVIALVLLTLVFILGRWKTGVATNPWSICSIATLCLHDDVRRLFTSLPAGVDARALPKSLIEALFAERRFRLGYFYGTNSGTIEYGIVLADNADGYGGGGGGGDGRSAGEKARTSVDEAWEVENMLKHHNQARPLEKLENKHHLPFLMLGYVWRLLLLLVLLGMLAVIGYYQTGSDKTDFEKFMSGEGFGVRFLFTGAGVVITLSWSSFFDSIAIISPFRLLAKGSRPARRSILLAPPRNGFSGLWAGLRRGDLFLASTSLISIASELLPILLCNTPFRSTQVYLVNRACTYGSVAIMSVMALTLILSFVVKWPHMPLDPSTIAGTMYYVCDSWMLDGFEGCGGLSRLARKERDMRVDNMGLRYGFGRTLGVSGRSRIGVDLSPDSRLPI</sequence>
<feature type="compositionally biased region" description="Low complexity" evidence="1">
    <location>
        <begin position="278"/>
        <end position="296"/>
    </location>
</feature>
<dbReference type="Proteomes" id="UP000756346">
    <property type="component" value="Unassembled WGS sequence"/>
</dbReference>
<feature type="transmembrane region" description="Helical" evidence="2">
    <location>
        <begin position="1053"/>
        <end position="1072"/>
    </location>
</feature>
<reference evidence="3" key="1">
    <citation type="journal article" date="2021" name="Nat. Commun.">
        <title>Genetic determinants of endophytism in the Arabidopsis root mycobiome.</title>
        <authorList>
            <person name="Mesny F."/>
            <person name="Miyauchi S."/>
            <person name="Thiergart T."/>
            <person name="Pickel B."/>
            <person name="Atanasova L."/>
            <person name="Karlsson M."/>
            <person name="Huettel B."/>
            <person name="Barry K.W."/>
            <person name="Haridas S."/>
            <person name="Chen C."/>
            <person name="Bauer D."/>
            <person name="Andreopoulos W."/>
            <person name="Pangilinan J."/>
            <person name="LaButti K."/>
            <person name="Riley R."/>
            <person name="Lipzen A."/>
            <person name="Clum A."/>
            <person name="Drula E."/>
            <person name="Henrissat B."/>
            <person name="Kohler A."/>
            <person name="Grigoriev I.V."/>
            <person name="Martin F.M."/>
            <person name="Hacquard S."/>
        </authorList>
    </citation>
    <scope>NUCLEOTIDE SEQUENCE</scope>
    <source>
        <strain evidence="3">MPI-CAGE-CH-0230</strain>
    </source>
</reference>
<feature type="region of interest" description="Disordered" evidence="1">
    <location>
        <begin position="321"/>
        <end position="351"/>
    </location>
</feature>
<comment type="caution">
    <text evidence="3">The sequence shown here is derived from an EMBL/GenBank/DDBJ whole genome shotgun (WGS) entry which is preliminary data.</text>
</comment>
<feature type="region of interest" description="Disordered" evidence="1">
    <location>
        <begin position="241"/>
        <end position="308"/>
    </location>
</feature>
<feature type="region of interest" description="Disordered" evidence="1">
    <location>
        <begin position="1"/>
        <end position="32"/>
    </location>
</feature>
<name>A0A9P8YH57_9PEZI</name>
<dbReference type="OrthoDB" id="5428901at2759"/>
<accession>A0A9P8YH57</accession>
<feature type="transmembrane region" description="Helical" evidence="2">
    <location>
        <begin position="162"/>
        <end position="182"/>
    </location>
</feature>
<dbReference type="PANTHER" id="PTHR37544:SF3">
    <property type="entry name" value="SPRAY"/>
    <property type="match status" value="1"/>
</dbReference>
<evidence type="ECO:0000256" key="2">
    <source>
        <dbReference type="SAM" id="Phobius"/>
    </source>
</evidence>
<organism evidence="3 4">
    <name type="scientific">Microdochium trichocladiopsis</name>
    <dbReference type="NCBI Taxonomy" id="1682393"/>
    <lineage>
        <taxon>Eukaryota</taxon>
        <taxon>Fungi</taxon>
        <taxon>Dikarya</taxon>
        <taxon>Ascomycota</taxon>
        <taxon>Pezizomycotina</taxon>
        <taxon>Sordariomycetes</taxon>
        <taxon>Xylariomycetidae</taxon>
        <taxon>Xylariales</taxon>
        <taxon>Microdochiaceae</taxon>
        <taxon>Microdochium</taxon>
    </lineage>
</organism>
<gene>
    <name evidence="3" type="ORF">B0I36DRAFT_390639</name>
</gene>
<feature type="compositionally biased region" description="Polar residues" evidence="1">
    <location>
        <begin position="1"/>
        <end position="10"/>
    </location>
</feature>
<keyword evidence="2" id="KW-1133">Transmembrane helix</keyword>
<feature type="compositionally biased region" description="Pro residues" evidence="1">
    <location>
        <begin position="265"/>
        <end position="277"/>
    </location>
</feature>
<dbReference type="GeneID" id="70190945"/>
<feature type="transmembrane region" description="Helical" evidence="2">
    <location>
        <begin position="912"/>
        <end position="934"/>
    </location>
</feature>
<keyword evidence="2" id="KW-0472">Membrane</keyword>
<feature type="compositionally biased region" description="Low complexity" evidence="1">
    <location>
        <begin position="114"/>
        <end position="136"/>
    </location>
</feature>
<dbReference type="Pfam" id="PF11915">
    <property type="entry name" value="DUF3433"/>
    <property type="match status" value="2"/>
</dbReference>
<protein>
    <submittedName>
        <fullName evidence="3">Uncharacterized protein</fullName>
    </submittedName>
</protein>
<dbReference type="AlphaFoldDB" id="A0A9P8YH57"/>
<feature type="transmembrane region" description="Helical" evidence="2">
    <location>
        <begin position="954"/>
        <end position="983"/>
    </location>
</feature>
<feature type="transmembrane region" description="Helical" evidence="2">
    <location>
        <begin position="701"/>
        <end position="721"/>
    </location>
</feature>
<feature type="transmembrane region" description="Helical" evidence="2">
    <location>
        <begin position="750"/>
        <end position="775"/>
    </location>
</feature>
<feature type="region of interest" description="Disordered" evidence="1">
    <location>
        <begin position="60"/>
        <end position="143"/>
    </location>
</feature>
<proteinExistence type="predicted"/>
<dbReference type="InterPro" id="IPR021840">
    <property type="entry name" value="DUF3433"/>
</dbReference>